<name>A0A9K3NJ46_HELAN</name>
<feature type="region of interest" description="Disordered" evidence="1">
    <location>
        <begin position="55"/>
        <end position="89"/>
    </location>
</feature>
<feature type="compositionally biased region" description="Polar residues" evidence="1">
    <location>
        <begin position="66"/>
        <end position="81"/>
    </location>
</feature>
<dbReference type="Gramene" id="mRNA:HanXRQr2_Chr06g0249311">
    <property type="protein sequence ID" value="CDS:HanXRQr2_Chr06g0249311.1"/>
    <property type="gene ID" value="HanXRQr2_Chr06g0249311"/>
</dbReference>
<evidence type="ECO:0000313" key="2">
    <source>
        <dbReference type="EMBL" id="KAF5801545.1"/>
    </source>
</evidence>
<dbReference type="AlphaFoldDB" id="A0A9K3NJ46"/>
<organism evidence="2 3">
    <name type="scientific">Helianthus annuus</name>
    <name type="common">Common sunflower</name>
    <dbReference type="NCBI Taxonomy" id="4232"/>
    <lineage>
        <taxon>Eukaryota</taxon>
        <taxon>Viridiplantae</taxon>
        <taxon>Streptophyta</taxon>
        <taxon>Embryophyta</taxon>
        <taxon>Tracheophyta</taxon>
        <taxon>Spermatophyta</taxon>
        <taxon>Magnoliopsida</taxon>
        <taxon>eudicotyledons</taxon>
        <taxon>Gunneridae</taxon>
        <taxon>Pentapetalae</taxon>
        <taxon>asterids</taxon>
        <taxon>campanulids</taxon>
        <taxon>Asterales</taxon>
        <taxon>Asteraceae</taxon>
        <taxon>Asteroideae</taxon>
        <taxon>Heliantheae alliance</taxon>
        <taxon>Heliantheae</taxon>
        <taxon>Helianthus</taxon>
    </lineage>
</organism>
<proteinExistence type="predicted"/>
<evidence type="ECO:0008006" key="4">
    <source>
        <dbReference type="Google" id="ProtNLM"/>
    </source>
</evidence>
<reference evidence="2" key="1">
    <citation type="journal article" date="2017" name="Nature">
        <title>The sunflower genome provides insights into oil metabolism, flowering and Asterid evolution.</title>
        <authorList>
            <person name="Badouin H."/>
            <person name="Gouzy J."/>
            <person name="Grassa C.J."/>
            <person name="Murat F."/>
            <person name="Staton S.E."/>
            <person name="Cottret L."/>
            <person name="Lelandais-Briere C."/>
            <person name="Owens G.L."/>
            <person name="Carrere S."/>
            <person name="Mayjonade B."/>
            <person name="Legrand L."/>
            <person name="Gill N."/>
            <person name="Kane N.C."/>
            <person name="Bowers J.E."/>
            <person name="Hubner S."/>
            <person name="Bellec A."/>
            <person name="Berard A."/>
            <person name="Berges H."/>
            <person name="Blanchet N."/>
            <person name="Boniface M.C."/>
            <person name="Brunel D."/>
            <person name="Catrice O."/>
            <person name="Chaidir N."/>
            <person name="Claudel C."/>
            <person name="Donnadieu C."/>
            <person name="Faraut T."/>
            <person name="Fievet G."/>
            <person name="Helmstetter N."/>
            <person name="King M."/>
            <person name="Knapp S.J."/>
            <person name="Lai Z."/>
            <person name="Le Paslier M.C."/>
            <person name="Lippi Y."/>
            <person name="Lorenzon L."/>
            <person name="Mandel J.R."/>
            <person name="Marage G."/>
            <person name="Marchand G."/>
            <person name="Marquand E."/>
            <person name="Bret-Mestries E."/>
            <person name="Morien E."/>
            <person name="Nambeesan S."/>
            <person name="Nguyen T."/>
            <person name="Pegot-Espagnet P."/>
            <person name="Pouilly N."/>
            <person name="Raftis F."/>
            <person name="Sallet E."/>
            <person name="Schiex T."/>
            <person name="Thomas J."/>
            <person name="Vandecasteele C."/>
            <person name="Vares D."/>
            <person name="Vear F."/>
            <person name="Vautrin S."/>
            <person name="Crespi M."/>
            <person name="Mangin B."/>
            <person name="Burke J.M."/>
            <person name="Salse J."/>
            <person name="Munos S."/>
            <person name="Vincourt P."/>
            <person name="Rieseberg L.H."/>
            <person name="Langlade N.B."/>
        </authorList>
    </citation>
    <scope>NUCLEOTIDE SEQUENCE</scope>
    <source>
        <tissue evidence="2">Leaves</tissue>
    </source>
</reference>
<dbReference type="NCBIfam" id="TIGR01615">
    <property type="entry name" value="A_thal_3542"/>
    <property type="match status" value="1"/>
</dbReference>
<comment type="caution">
    <text evidence="2">The sequence shown here is derived from an EMBL/GenBank/DDBJ whole genome shotgun (WGS) entry which is preliminary data.</text>
</comment>
<dbReference type="PANTHER" id="PTHR31579">
    <property type="entry name" value="OS03G0796600 PROTEIN"/>
    <property type="match status" value="1"/>
</dbReference>
<gene>
    <name evidence="2" type="ORF">HanXRQr2_Chr06g0249311</name>
</gene>
<reference evidence="2" key="2">
    <citation type="submission" date="2020-06" db="EMBL/GenBank/DDBJ databases">
        <title>Helianthus annuus Genome sequencing and assembly Release 2.</title>
        <authorList>
            <person name="Gouzy J."/>
            <person name="Langlade N."/>
            <person name="Munos S."/>
        </authorList>
    </citation>
    <scope>NUCLEOTIDE SEQUENCE</scope>
    <source>
        <tissue evidence="2">Leaves</tissue>
    </source>
</reference>
<feature type="region of interest" description="Disordered" evidence="1">
    <location>
        <begin position="102"/>
        <end position="134"/>
    </location>
</feature>
<dbReference type="Pfam" id="PF04720">
    <property type="entry name" value="PDDEXK_6"/>
    <property type="match status" value="1"/>
</dbReference>
<evidence type="ECO:0000313" key="3">
    <source>
        <dbReference type="Proteomes" id="UP000215914"/>
    </source>
</evidence>
<keyword evidence="3" id="KW-1185">Reference proteome</keyword>
<dbReference type="EMBL" id="MNCJ02000321">
    <property type="protein sequence ID" value="KAF5801545.1"/>
    <property type="molecule type" value="Genomic_DNA"/>
</dbReference>
<accession>A0A9K3NJ46</accession>
<dbReference type="InterPro" id="IPR006502">
    <property type="entry name" value="PDDEXK-like"/>
</dbReference>
<evidence type="ECO:0000256" key="1">
    <source>
        <dbReference type="SAM" id="MobiDB-lite"/>
    </source>
</evidence>
<protein>
    <recommendedName>
        <fullName evidence="4">DUF506 family protein</fullName>
    </recommendedName>
</protein>
<dbReference type="Proteomes" id="UP000215914">
    <property type="component" value="Unassembled WGS sequence"/>
</dbReference>
<dbReference type="PANTHER" id="PTHR31579:SF84">
    <property type="entry name" value="F21O3.6 PROTEIN"/>
    <property type="match status" value="1"/>
</dbReference>
<sequence length="344" mass="39068">MLFSWNILSTYTYTRIKSSFRSSTFNLLQQPHPFKQMAVRSKRVTDPLTKRVKNRIVGRYTPENAYDSSGSEHSATVSQIADHSDSNSSSHSLSYLLNRFNEEHEDESDHESDHESDSDSDSESDSAEAKTEEISSKLRDLNVDTFRNALHANVVKAVNVFRCLKPNAQILNRNVMLYLQKLGYNAAVCKTKWLSCGGLTAGNYEFIDVVRSESSDCSVRYFIDVNFAGEFDIARQTNQFRRFTEILPTVFVGKSADLKQIVKLMSDEIRWSLKSRGMLLPPWRKNRFMQNKWFGPYRRTVNYTPANISSSILVPVSQTLSAVKCSMIGFNVVDGAPLLHAATR</sequence>